<keyword evidence="2" id="KW-0472">Membrane</keyword>
<evidence type="ECO:0000313" key="3">
    <source>
        <dbReference type="EMBL" id="KAF9465309.1"/>
    </source>
</evidence>
<keyword evidence="4" id="KW-1185">Reference proteome</keyword>
<dbReference type="AlphaFoldDB" id="A0A9P6CLV8"/>
<reference evidence="3" key="1">
    <citation type="submission" date="2020-11" db="EMBL/GenBank/DDBJ databases">
        <authorList>
            <consortium name="DOE Joint Genome Institute"/>
            <person name="Ahrendt S."/>
            <person name="Riley R."/>
            <person name="Andreopoulos W."/>
            <person name="Labutti K."/>
            <person name="Pangilinan J."/>
            <person name="Ruiz-Duenas F.J."/>
            <person name="Barrasa J.M."/>
            <person name="Sanchez-Garcia M."/>
            <person name="Camarero S."/>
            <person name="Miyauchi S."/>
            <person name="Serrano A."/>
            <person name="Linde D."/>
            <person name="Babiker R."/>
            <person name="Drula E."/>
            <person name="Ayuso-Fernandez I."/>
            <person name="Pacheco R."/>
            <person name="Padilla G."/>
            <person name="Ferreira P."/>
            <person name="Barriuso J."/>
            <person name="Kellner H."/>
            <person name="Castanera R."/>
            <person name="Alfaro M."/>
            <person name="Ramirez L."/>
            <person name="Pisabarro A.G."/>
            <person name="Kuo A."/>
            <person name="Tritt A."/>
            <person name="Lipzen A."/>
            <person name="He G."/>
            <person name="Yan M."/>
            <person name="Ng V."/>
            <person name="Cullen D."/>
            <person name="Martin F."/>
            <person name="Rosso M.-N."/>
            <person name="Henrissat B."/>
            <person name="Hibbett D."/>
            <person name="Martinez A.T."/>
            <person name="Grigoriev I.V."/>
        </authorList>
    </citation>
    <scope>NUCLEOTIDE SEQUENCE</scope>
    <source>
        <strain evidence="3">CBS 247.69</strain>
    </source>
</reference>
<accession>A0A9P6CLV8</accession>
<proteinExistence type="predicted"/>
<evidence type="ECO:0000256" key="2">
    <source>
        <dbReference type="SAM" id="Phobius"/>
    </source>
</evidence>
<keyword evidence="2" id="KW-1133">Transmembrane helix</keyword>
<protein>
    <submittedName>
        <fullName evidence="3">Uncharacterized protein</fullName>
    </submittedName>
</protein>
<gene>
    <name evidence="3" type="ORF">BDZ94DRAFT_1254228</name>
</gene>
<evidence type="ECO:0000256" key="1">
    <source>
        <dbReference type="SAM" id="MobiDB-lite"/>
    </source>
</evidence>
<feature type="compositionally biased region" description="Polar residues" evidence="1">
    <location>
        <begin position="76"/>
        <end position="89"/>
    </location>
</feature>
<comment type="caution">
    <text evidence="3">The sequence shown here is derived from an EMBL/GenBank/DDBJ whole genome shotgun (WGS) entry which is preliminary data.</text>
</comment>
<feature type="transmembrane region" description="Helical" evidence="2">
    <location>
        <begin position="30"/>
        <end position="54"/>
    </location>
</feature>
<keyword evidence="2" id="KW-0812">Transmembrane</keyword>
<feature type="region of interest" description="Disordered" evidence="1">
    <location>
        <begin position="67"/>
        <end position="89"/>
    </location>
</feature>
<dbReference type="Proteomes" id="UP000807353">
    <property type="component" value="Unassembled WGS sequence"/>
</dbReference>
<name>A0A9P6CLV8_9AGAR</name>
<sequence length="89" mass="10003">MRAHLKNTAHQLGLLIIQRPPFTAILKKRCLYFTIVAIFGQASAVIATPINIWGQCTHTLPRCKATHDQRPDYGSHDTQFSPHFSTSDT</sequence>
<evidence type="ECO:0000313" key="4">
    <source>
        <dbReference type="Proteomes" id="UP000807353"/>
    </source>
</evidence>
<organism evidence="3 4">
    <name type="scientific">Collybia nuda</name>
    <dbReference type="NCBI Taxonomy" id="64659"/>
    <lineage>
        <taxon>Eukaryota</taxon>
        <taxon>Fungi</taxon>
        <taxon>Dikarya</taxon>
        <taxon>Basidiomycota</taxon>
        <taxon>Agaricomycotina</taxon>
        <taxon>Agaricomycetes</taxon>
        <taxon>Agaricomycetidae</taxon>
        <taxon>Agaricales</taxon>
        <taxon>Tricholomatineae</taxon>
        <taxon>Clitocybaceae</taxon>
        <taxon>Collybia</taxon>
    </lineage>
</organism>
<dbReference type="EMBL" id="MU150248">
    <property type="protein sequence ID" value="KAF9465309.1"/>
    <property type="molecule type" value="Genomic_DNA"/>
</dbReference>